<feature type="domain" description="ABC-type uncharacterised transport system" evidence="2">
    <location>
        <begin position="206"/>
        <end position="446"/>
    </location>
</feature>
<evidence type="ECO:0000313" key="4">
    <source>
        <dbReference type="EMBL" id="OGL42912.1"/>
    </source>
</evidence>
<feature type="transmembrane region" description="Helical" evidence="1">
    <location>
        <begin position="64"/>
        <end position="87"/>
    </location>
</feature>
<dbReference type="Pfam" id="PF09822">
    <property type="entry name" value="ABC_transp_aux"/>
    <property type="match status" value="1"/>
</dbReference>
<organism evidence="4 5">
    <name type="scientific">Candidatus Schekmanbacteria bacterium GWA2_38_11</name>
    <dbReference type="NCBI Taxonomy" id="1817876"/>
    <lineage>
        <taxon>Bacteria</taxon>
        <taxon>Candidatus Schekmaniibacteriota</taxon>
    </lineage>
</organism>
<evidence type="ECO:0000259" key="2">
    <source>
        <dbReference type="Pfam" id="PF09822"/>
    </source>
</evidence>
<gene>
    <name evidence="4" type="ORF">A2042_01865</name>
</gene>
<name>A0A1F7RMW4_9BACT</name>
<feature type="transmembrane region" description="Helical" evidence="1">
    <location>
        <begin position="32"/>
        <end position="52"/>
    </location>
</feature>
<dbReference type="InterPro" id="IPR019196">
    <property type="entry name" value="ABC_transp_unknown"/>
</dbReference>
<evidence type="ECO:0000256" key="1">
    <source>
        <dbReference type="SAM" id="Phobius"/>
    </source>
</evidence>
<comment type="caution">
    <text evidence="4">The sequence shown here is derived from an EMBL/GenBank/DDBJ whole genome shotgun (WGS) entry which is preliminary data.</text>
</comment>
<sequence length="506" mass="58038">MNKFGKISGIISFVFFLASFLLNFFYQEDFFYWKITLLIGVAFVIICILFSIKEIKIFLKNKNLKYGANTVVLSFVVLSIFAVINLFSSQYHFQWDFTKLAKYTLSEQTKKVLGNLKNDIKITCFFQEGSPDKEFIKDLLKDYSYLSRRVKFEFIDPDKNPNIAKEYKIIEYGIILFECDGHENRIKGISEQDITNAIIKVTRKSKKVIYFVEGHGEKDINALPTIKDSYSIARDLLVRESYEVKKILLLTIPSVPDDCSALVIGGPKKEFSLKEEESLNNYLLKGGKALFLLDPDSSKNLDDFLKKWGVKLQRNSIVDKTQFFGGDNFIPAVTTYGSHEITRNFNYPTLYPLAQSISSGIDKERNDLTFIPLAMTSINSWAKKNSERVEFNPQEDQRGPLMVACAVIKSIPGNKEKNPAVVVFGDSDFVSNAYFNLFGNGDLFLNSINWLAEEKDLISIRPKPRDFSSVNLTRSKGNFIFFILVILFPSFILIFGGIIWFRRRRL</sequence>
<evidence type="ECO:0000259" key="3">
    <source>
        <dbReference type="Pfam" id="PF23357"/>
    </source>
</evidence>
<protein>
    <submittedName>
        <fullName evidence="4">Uncharacterized protein</fullName>
    </submittedName>
</protein>
<dbReference type="InterPro" id="IPR036249">
    <property type="entry name" value="Thioredoxin-like_sf"/>
</dbReference>
<dbReference type="SUPFAM" id="SSF52317">
    <property type="entry name" value="Class I glutamine amidotransferase-like"/>
    <property type="match status" value="1"/>
</dbReference>
<dbReference type="InterPro" id="IPR055396">
    <property type="entry name" value="DUF7088"/>
</dbReference>
<dbReference type="InterPro" id="IPR029062">
    <property type="entry name" value="Class_I_gatase-like"/>
</dbReference>
<reference evidence="4 5" key="1">
    <citation type="journal article" date="2016" name="Nat. Commun.">
        <title>Thousands of microbial genomes shed light on interconnected biogeochemical processes in an aquifer system.</title>
        <authorList>
            <person name="Anantharaman K."/>
            <person name="Brown C.T."/>
            <person name="Hug L.A."/>
            <person name="Sharon I."/>
            <person name="Castelle C.J."/>
            <person name="Probst A.J."/>
            <person name="Thomas B.C."/>
            <person name="Singh A."/>
            <person name="Wilkins M.J."/>
            <person name="Karaoz U."/>
            <person name="Brodie E.L."/>
            <person name="Williams K.H."/>
            <person name="Hubbard S.S."/>
            <person name="Banfield J.F."/>
        </authorList>
    </citation>
    <scope>NUCLEOTIDE SEQUENCE [LARGE SCALE GENOMIC DNA]</scope>
</reference>
<feature type="transmembrane region" description="Helical" evidence="1">
    <location>
        <begin position="479"/>
        <end position="501"/>
    </location>
</feature>
<keyword evidence="1" id="KW-0812">Transmembrane</keyword>
<dbReference type="Gene3D" id="3.40.30.10">
    <property type="entry name" value="Glutaredoxin"/>
    <property type="match status" value="1"/>
</dbReference>
<evidence type="ECO:0000313" key="5">
    <source>
        <dbReference type="Proteomes" id="UP000178526"/>
    </source>
</evidence>
<feature type="domain" description="DUF7088" evidence="3">
    <location>
        <begin position="103"/>
        <end position="197"/>
    </location>
</feature>
<feature type="transmembrane region" description="Helical" evidence="1">
    <location>
        <begin position="7"/>
        <end position="26"/>
    </location>
</feature>
<dbReference type="AlphaFoldDB" id="A0A1F7RMW4"/>
<proteinExistence type="predicted"/>
<dbReference type="Pfam" id="PF23357">
    <property type="entry name" value="DUF7088"/>
    <property type="match status" value="1"/>
</dbReference>
<accession>A0A1F7RMW4</accession>
<keyword evidence="1" id="KW-1133">Transmembrane helix</keyword>
<dbReference type="SUPFAM" id="SSF52833">
    <property type="entry name" value="Thioredoxin-like"/>
    <property type="match status" value="1"/>
</dbReference>
<keyword evidence="1" id="KW-0472">Membrane</keyword>
<dbReference type="EMBL" id="MGDB01000020">
    <property type="protein sequence ID" value="OGL42912.1"/>
    <property type="molecule type" value="Genomic_DNA"/>
</dbReference>
<dbReference type="Proteomes" id="UP000178526">
    <property type="component" value="Unassembled WGS sequence"/>
</dbReference>